<sequence>MLDLDAAFEDGADIDELPDNSSSEDAGAGPADTSTGYGAAAPTYWARGWRSILPLPRGQKFPPPTGYTGDGASAPSYADIFAWCEDHATGNLALAMPDGVVGIDVDAYDAKQGSATLAAAEAAWGELPPTVLSTSRADGVSGIRLYRVPPGTRLQGQLTMDGTSDVEIVQRHHRYVLAHPSVHPTTGGLYRWLDVDGSEISIPAVDDLAMLPDRWVTELRAATVPLTNGQSVDVPAILSTLPDGAPDAAVSKRLNEALTDLQVGGSRHDSTVKHVLALLRLAEQDHQGVRDALDVLYKAFVDAVAGDGRTFGAARAEFKRMLTNPRGHDLIAATPTIDFAELDELGDLVEAGPASPPPPPPAGGGSGAEPESDDEFWESRDSLRAVRDAARNRMAAPWGVLGATVTRVICTVPHTVTLPALIGGRGSLNFFAALVGPSGAGKGAAEAVARELVPHGPEIGSVEVGSGEGLAHQFVRRATPVERATKQAEIDGNGMIWLRRSVALGVAEVDTLGALGQRSSATLMSKLRNAWSGEELGFGYATADKALTTGAHGYRLAMTVGVQAERAGALLADSAGGTPQRFIWMPVTDPAIARRTGGPVAIAPLALPSAWPTDPWTMPVPAVAADTVLDAHVARMRGEGDALDGHALFTRLKVMAALCAIDGRIEPNEEDWQLAGAVMVRSDVTRQAVADDLAAAERTSAAERGSVLGVERDAAEGSAYEAKLNRVCAVILRGVARLEAAGKPATESRISRLIAGRDRSMKGDAMEALILRGALTRDSATGSFSVSAGGDAAAR</sequence>
<accession>A0ABP8YYT5</accession>
<dbReference type="EMBL" id="BAABIE010000003">
    <property type="protein sequence ID" value="GAA4741891.1"/>
    <property type="molecule type" value="Genomic_DNA"/>
</dbReference>
<feature type="compositionally biased region" description="Acidic residues" evidence="1">
    <location>
        <begin position="9"/>
        <end position="18"/>
    </location>
</feature>
<gene>
    <name evidence="3" type="ORF">GCM10023217_07780</name>
</gene>
<protein>
    <recommendedName>
        <fullName evidence="2">DNA primase/polymerase bifunctional N-terminal domain-containing protein</fullName>
    </recommendedName>
</protein>
<reference evidence="4" key="1">
    <citation type="journal article" date="2019" name="Int. J. Syst. Evol. Microbiol.">
        <title>The Global Catalogue of Microorganisms (GCM) 10K type strain sequencing project: providing services to taxonomists for standard genome sequencing and annotation.</title>
        <authorList>
            <consortium name="The Broad Institute Genomics Platform"/>
            <consortium name="The Broad Institute Genome Sequencing Center for Infectious Disease"/>
            <person name="Wu L."/>
            <person name="Ma J."/>
        </authorList>
    </citation>
    <scope>NUCLEOTIDE SEQUENCE [LARGE SCALE GENOMIC DNA]</scope>
    <source>
        <strain evidence="4">JCM 18077</strain>
    </source>
</reference>
<evidence type="ECO:0000313" key="3">
    <source>
        <dbReference type="EMBL" id="GAA4741891.1"/>
    </source>
</evidence>
<dbReference type="RefSeq" id="WP_345312517.1">
    <property type="nucleotide sequence ID" value="NZ_BAABIE010000003.1"/>
</dbReference>
<proteinExistence type="predicted"/>
<dbReference type="Pfam" id="PF09250">
    <property type="entry name" value="Prim-Pol"/>
    <property type="match status" value="1"/>
</dbReference>
<evidence type="ECO:0000313" key="4">
    <source>
        <dbReference type="Proteomes" id="UP001500822"/>
    </source>
</evidence>
<name>A0ABP8YYT5_9ACTN</name>
<organism evidence="3 4">
    <name type="scientific">Gordonia alkaliphila</name>
    <dbReference type="NCBI Taxonomy" id="1053547"/>
    <lineage>
        <taxon>Bacteria</taxon>
        <taxon>Bacillati</taxon>
        <taxon>Actinomycetota</taxon>
        <taxon>Actinomycetes</taxon>
        <taxon>Mycobacteriales</taxon>
        <taxon>Gordoniaceae</taxon>
        <taxon>Gordonia</taxon>
    </lineage>
</organism>
<dbReference type="SMART" id="SM00943">
    <property type="entry name" value="Prim-Pol"/>
    <property type="match status" value="1"/>
</dbReference>
<feature type="domain" description="DNA primase/polymerase bifunctional N-terminal" evidence="2">
    <location>
        <begin position="41"/>
        <end position="215"/>
    </location>
</feature>
<feature type="region of interest" description="Disordered" evidence="1">
    <location>
        <begin position="348"/>
        <end position="379"/>
    </location>
</feature>
<keyword evidence="4" id="KW-1185">Reference proteome</keyword>
<dbReference type="Proteomes" id="UP001500822">
    <property type="component" value="Unassembled WGS sequence"/>
</dbReference>
<evidence type="ECO:0000256" key="1">
    <source>
        <dbReference type="SAM" id="MobiDB-lite"/>
    </source>
</evidence>
<dbReference type="InterPro" id="IPR015330">
    <property type="entry name" value="DNA_primase/pol_bifunc_N"/>
</dbReference>
<feature type="region of interest" description="Disordered" evidence="1">
    <location>
        <begin position="9"/>
        <end position="35"/>
    </location>
</feature>
<evidence type="ECO:0000259" key="2">
    <source>
        <dbReference type="SMART" id="SM00943"/>
    </source>
</evidence>
<comment type="caution">
    <text evidence="3">The sequence shown here is derived from an EMBL/GenBank/DDBJ whole genome shotgun (WGS) entry which is preliminary data.</text>
</comment>